<sequence>MNTNDRAMTVRESVYRALHEEEISREETLFRARAGAGAKLAQVLGQDASADRISAVGGSMASGLFSSAVQQSLSSFGTARVKLNLSSAHLDGSEFDFLLPLYENRSHLFFSQTGIRRIDDRTMANLGMGYRFWPSDSAMFGANMFYDYDVSRQHKRLGTGLEYARDFFRVSANGYYRLSDWKRSRDLTDYHERVANGFDIRTEAWLPGLPQLGGKITWARYYGDQVGIFGPDDLQKDPQLLTLGLNYTPVPLAGISLQKTVNTRGGGDEFSIGLNLSWQFGLPLKTQLDPERVRFNRTLAGSRYDLVDRNNVIVLEYKKDRLFSVAPHHKVSGVESSHLALNLDISSRYAVAGIGWQGQDFFAAGGDITNVNGAYVIVLPEWQTTGSNHYLLEGRAIDEKGNLSAPFRVEVDVLPLDVKISLAGDLKGEEEQTLALGLNVRSTGTIGKVDWKAPEFLAAGGKFIQTRAPEADNLSLNYSVVLPPYKAGGENSYPIEVTVSDSEGNVSNIASARIVVEPRSIVLTVPPEVEGNEGERIALPLTIDAKTAVTRLDWEAPEFVAHGGKVTVEKDKVWLDLPAWSDSGSNQYAITLTAGDDQNHRSAPVTATVSVASAAINLVLDENLTGNSGEELIVTPQASAQSNIDRIEWQGEAFFSAGGKITQDGTNAWRFTLPLWKKEGANRYSVRAVAWDKSGHSSTPVTLTIVVEPGAIVLTVPPEVKGDEGERIALPLTIDAKTAVTRLDWEAPEFVAHGGKVTVEKDKVWLVLPAWSDSGSNQYAITLTAGDDQNHRSAPVTAMVSVLSAAINLVLDENLTGKSGEELVVTPQASAQSGIDRIEWQGEAFFSAGGKITQDGTNAWRFTLPLWKKEGTNRYSVRAVAWDKSGRSSTPVTLTLEVQPVSIAVSAPDTLTGTEQETVDTTINVVSEGTTISDVQFSAEDFLAAGGKITGTLPDYHFVMPAWQATGSNHYNITVTGKDPHGNISEPTKIEVVVSQAPFTITAETAVTGFEGSTTEVTPEVQSLYGVANYQIEASAFKTAGGTITEKEGTFMLTLPGFIVGGENRYPVTIRAVDRKGTVSSPLELNVVVTTQLLDANGQCSVVGGGEGYASQIDKDSVNYQEATDYATLKALVDAGTPYIYIPGDVEIELPVRQNALFIKSGTTIFSDRGANGSEGARLSIPYMSEEENKFPIIMMDSNTRISGIRYEGPYKGILTNNTTIGIQTVEGSHNVEVDNMELWGWPWAAVSVKKSTNVRVHHSYIHQNIKKELGYGVVVQNGNATAEVACNLFNSNRHSIAGSGMAGEGYAAHHNLVLNGGGTGAYHQFDMHRYQSAGAGAFMEVTQNWFDYGRYGTSNRSSIGVRGQPSRGPITVTDNWFSQPWKNGTQYAVAGEYGTWVPTVESILATNKFSVKFNYLNKGSNQCVIDWLSYSQSINCAAVN</sequence>
<dbReference type="PRINTS" id="PR01369">
    <property type="entry name" value="INTIMIN"/>
</dbReference>
<organism evidence="3 4">
    <name type="scientific">Enterobacter genomosp. S</name>
    <dbReference type="NCBI Taxonomy" id="2364151"/>
    <lineage>
        <taxon>Bacteria</taxon>
        <taxon>Pseudomonadati</taxon>
        <taxon>Pseudomonadota</taxon>
        <taxon>Gammaproteobacteria</taxon>
        <taxon>Enterobacterales</taxon>
        <taxon>Enterobacteriaceae</taxon>
        <taxon>Enterobacter</taxon>
        <taxon>Enterobacter cloacae complex</taxon>
        <taxon>Enterobacter cloacae complex clade S</taxon>
    </lineage>
</organism>
<feature type="domain" description="Inverse autotransporter beta-domain" evidence="2">
    <location>
        <begin position="53"/>
        <end position="311"/>
    </location>
</feature>
<dbReference type="Proteomes" id="UP000076880">
    <property type="component" value="Unassembled WGS sequence"/>
</dbReference>
<protein>
    <recommendedName>
        <fullName evidence="2">Inverse autotransporter beta-domain domain-containing protein</fullName>
    </recommendedName>
</protein>
<comment type="similarity">
    <text evidence="1">Belongs to the intimin/invasin family.</text>
</comment>
<dbReference type="PANTHER" id="PTHR39576:SF2">
    <property type="entry name" value="ATTACHING AND EFFACING PROTEIN HOMOLOG-RELATED"/>
    <property type="match status" value="1"/>
</dbReference>
<evidence type="ECO:0000259" key="2">
    <source>
        <dbReference type="Pfam" id="PF11924"/>
    </source>
</evidence>
<dbReference type="RefSeq" id="WP_165602761.1">
    <property type="nucleotide sequence ID" value="NZ_LVVA01000021.1"/>
</dbReference>
<dbReference type="InterPro" id="IPR051715">
    <property type="entry name" value="Intimin-Invasin_domain"/>
</dbReference>
<dbReference type="InterPro" id="IPR013783">
    <property type="entry name" value="Ig-like_fold"/>
</dbReference>
<evidence type="ECO:0000256" key="1">
    <source>
        <dbReference type="ARBA" id="ARBA00010116"/>
    </source>
</evidence>
<dbReference type="InterPro" id="IPR038177">
    <property type="entry name" value="IAT_beta_sf"/>
</dbReference>
<evidence type="ECO:0000313" key="4">
    <source>
        <dbReference type="Proteomes" id="UP000076880"/>
    </source>
</evidence>
<dbReference type="InterPro" id="IPR011050">
    <property type="entry name" value="Pectin_lyase_fold/virulence"/>
</dbReference>
<reference evidence="4" key="1">
    <citation type="submission" date="2016-03" db="EMBL/GenBank/DDBJ databases">
        <title>WGS of SAMN04393274.</title>
        <authorList>
            <person name="Adams M."/>
            <person name="Sutton G."/>
            <person name="Nelson K."/>
            <person name="Thaden J."/>
            <person name="Fowler V."/>
            <person name="Mccorrison J."/>
            <person name="Sanka R."/>
            <person name="Brinkac L."/>
            <person name="Nierman W."/>
        </authorList>
    </citation>
    <scope>NUCLEOTIDE SEQUENCE [LARGE SCALE GENOMIC DNA]</scope>
    <source>
        <strain evidence="4">GN06232</strain>
    </source>
</reference>
<dbReference type="InterPro" id="IPR024519">
    <property type="entry name" value="IAT_beta"/>
</dbReference>
<dbReference type="Gene3D" id="2.40.160.160">
    <property type="entry name" value="Inverse autotransporter, beta-domain"/>
    <property type="match status" value="1"/>
</dbReference>
<dbReference type="SUPFAM" id="SSF51126">
    <property type="entry name" value="Pectin lyase-like"/>
    <property type="match status" value="1"/>
</dbReference>
<dbReference type="InterPro" id="IPR003535">
    <property type="entry name" value="Intimin/invasin_bac"/>
</dbReference>
<evidence type="ECO:0000313" key="3">
    <source>
        <dbReference type="EMBL" id="KZR30336.1"/>
    </source>
</evidence>
<comment type="caution">
    <text evidence="3">The sequence shown here is derived from an EMBL/GenBank/DDBJ whole genome shotgun (WGS) entry which is preliminary data.</text>
</comment>
<name>A0ABR5YJU7_9ENTR</name>
<accession>A0ABR5YJU7</accession>
<dbReference type="PANTHER" id="PTHR39576">
    <property type="entry name" value="ATTACHING AND EFFACING PROTEIN HOMOLOG-RELATED-RELATED"/>
    <property type="match status" value="1"/>
</dbReference>
<dbReference type="Gene3D" id="2.60.40.10">
    <property type="entry name" value="Immunoglobulins"/>
    <property type="match status" value="2"/>
</dbReference>
<proteinExistence type="inferred from homology"/>
<dbReference type="Pfam" id="PF11924">
    <property type="entry name" value="IAT_beta"/>
    <property type="match status" value="1"/>
</dbReference>
<dbReference type="EMBL" id="LVVA01000021">
    <property type="protein sequence ID" value="KZR30336.1"/>
    <property type="molecule type" value="Genomic_DNA"/>
</dbReference>
<gene>
    <name evidence="3" type="ORF">A3466_07500</name>
</gene>
<keyword evidence="4" id="KW-1185">Reference proteome</keyword>